<comment type="subunit">
    <text evidence="3">Homodimer.</text>
</comment>
<evidence type="ECO:0000256" key="11">
    <source>
        <dbReference type="SAM" id="MobiDB-lite"/>
    </source>
</evidence>
<dbReference type="EMBL" id="EQ973216">
    <property type="protein sequence ID" value="EFR55256.1"/>
    <property type="molecule type" value="Genomic_DNA"/>
</dbReference>
<evidence type="ECO:0000256" key="6">
    <source>
        <dbReference type="ARBA" id="ARBA00022921"/>
    </source>
</evidence>
<evidence type="ECO:0000259" key="12">
    <source>
        <dbReference type="Pfam" id="PF18291"/>
    </source>
</evidence>
<dbReference type="Gene3D" id="4.10.520.10">
    <property type="entry name" value="IHF-like DNA-binding proteins"/>
    <property type="match status" value="1"/>
</dbReference>
<keyword evidence="5" id="KW-0235">DNA replication</keyword>
<dbReference type="Pfam" id="PF18291">
    <property type="entry name" value="HU-HIG"/>
    <property type="match status" value="1"/>
</dbReference>
<evidence type="ECO:0000256" key="5">
    <source>
        <dbReference type="ARBA" id="ARBA00022705"/>
    </source>
</evidence>
<evidence type="ECO:0000256" key="7">
    <source>
        <dbReference type="ARBA" id="ARBA00023125"/>
    </source>
</evidence>
<dbReference type="NCBIfam" id="TIGR01201">
    <property type="entry name" value="HU_rel"/>
    <property type="match status" value="1"/>
</dbReference>
<evidence type="ECO:0000256" key="4">
    <source>
        <dbReference type="ARBA" id="ARBA00016145"/>
    </source>
</evidence>
<evidence type="ECO:0000256" key="1">
    <source>
        <dbReference type="ARBA" id="ARBA00004328"/>
    </source>
</evidence>
<dbReference type="InterPro" id="IPR000119">
    <property type="entry name" value="Hist_DNA-bd"/>
</dbReference>
<evidence type="ECO:0000313" key="13">
    <source>
        <dbReference type="EMBL" id="EFR55256.1"/>
    </source>
</evidence>
<dbReference type="Proteomes" id="UP000005101">
    <property type="component" value="Unassembled WGS sequence"/>
</dbReference>
<feature type="region of interest" description="Disordered" evidence="11">
    <location>
        <begin position="153"/>
        <end position="175"/>
    </location>
</feature>
<evidence type="ECO:0000256" key="3">
    <source>
        <dbReference type="ARBA" id="ARBA00011738"/>
    </source>
</evidence>
<dbReference type="PANTHER" id="PTHR33175:SF13">
    <property type="entry name" value="HISTONE-LIKE PROTEIN"/>
    <property type="match status" value="1"/>
</dbReference>
<keyword evidence="6" id="KW-0426">Late protein</keyword>
<comment type="similarity">
    <text evidence="2">Belongs to the bacterial histone-like protein family.</text>
</comment>
<gene>
    <name evidence="13" type="ORF">BFAG_03954</name>
</gene>
<feature type="compositionally biased region" description="Gly residues" evidence="11">
    <location>
        <begin position="155"/>
        <end position="167"/>
    </location>
</feature>
<evidence type="ECO:0000256" key="2">
    <source>
        <dbReference type="ARBA" id="ARBA00010529"/>
    </source>
</evidence>
<dbReference type="SUPFAM" id="SSF47729">
    <property type="entry name" value="IHF-like DNA-binding proteins"/>
    <property type="match status" value="1"/>
</dbReference>
<dbReference type="PANTHER" id="PTHR33175">
    <property type="entry name" value="DNA-BINDING PROTEIN HU"/>
    <property type="match status" value="1"/>
</dbReference>
<evidence type="ECO:0000256" key="8">
    <source>
        <dbReference type="ARBA" id="ARBA00033120"/>
    </source>
</evidence>
<organism evidence="13 14">
    <name type="scientific">Bacteroides fragilis 3_1_12</name>
    <dbReference type="NCBI Taxonomy" id="457424"/>
    <lineage>
        <taxon>Bacteria</taxon>
        <taxon>Pseudomonadati</taxon>
        <taxon>Bacteroidota</taxon>
        <taxon>Bacteroidia</taxon>
        <taxon>Bacteroidales</taxon>
        <taxon>Bacteroidaceae</taxon>
        <taxon>Bacteroides</taxon>
    </lineage>
</organism>
<dbReference type="GO" id="GO:0003677">
    <property type="term" value="F:DNA binding"/>
    <property type="evidence" value="ECO:0007669"/>
    <property type="project" value="UniProtKB-KW"/>
</dbReference>
<sequence length="175" mass="18824">MNKISGNNIKKRRCRNMALFYKAVKSTMATKAGDKKWHLNLVKVGKVVSTQQLAEMIAEKSSLTPGDVHNVVRNLMTAMRSALLDSKTVRLDGLGTFTMKARTRGRGVDKEEEVNPNQVAALLCHFTPEYTRPAAIGTTRALFQGVEFQKASGIGASGNNGSGGGDGDIVDDPTA</sequence>
<protein>
    <recommendedName>
        <fullName evidence="4">Viral histone-like protein</fullName>
    </recommendedName>
    <alternativeName>
        <fullName evidence="9">DNA-binding protein pA104R</fullName>
    </alternativeName>
    <alternativeName>
        <fullName evidence="8">pA104R</fullName>
    </alternativeName>
</protein>
<feature type="domain" description="HU" evidence="12">
    <location>
        <begin position="17"/>
        <end position="131"/>
    </location>
</feature>
<evidence type="ECO:0000256" key="10">
    <source>
        <dbReference type="ARBA" id="ARBA00046140"/>
    </source>
</evidence>
<name>A0ABN0BQT7_BACFG</name>
<keyword evidence="14" id="KW-1185">Reference proteome</keyword>
<comment type="subcellular location">
    <subcellularLocation>
        <location evidence="1">Virion</location>
    </subcellularLocation>
</comment>
<accession>A0ABN0BQT7</accession>
<dbReference type="InterPro" id="IPR005902">
    <property type="entry name" value="HU_DNA-bd_put"/>
</dbReference>
<evidence type="ECO:0000256" key="9">
    <source>
        <dbReference type="ARBA" id="ARBA00033227"/>
    </source>
</evidence>
<comment type="function">
    <text evidence="10">DNA-binding protein that plays a critical role in nucleoid compaction, genome replication and DNA replication and transcription. Binds to both ssDNA and dsDNA with a binding site covering about 15 nucleotides. Displays DNA-supercoiling activity only when associated with the viral DNA topoisomerase 2.</text>
</comment>
<dbReference type="InterPro" id="IPR010992">
    <property type="entry name" value="IHF-like_DNA-bd_dom_sf"/>
</dbReference>
<evidence type="ECO:0000313" key="14">
    <source>
        <dbReference type="Proteomes" id="UP000005101"/>
    </source>
</evidence>
<keyword evidence="7 13" id="KW-0238">DNA-binding</keyword>
<proteinExistence type="inferred from homology"/>
<dbReference type="InterPro" id="IPR041607">
    <property type="entry name" value="HU-HIG"/>
</dbReference>
<reference evidence="13 14" key="1">
    <citation type="submission" date="2008-12" db="EMBL/GenBank/DDBJ databases">
        <title>Annotation of Bacteroides fragilis strain 3_1_12.</title>
        <authorList>
            <consortium name="The Broad Institute Genome Sequencing Platform"/>
            <person name="Ward D."/>
            <person name="Young S.K."/>
            <person name="Kodira C.D."/>
            <person name="Zeng Q."/>
            <person name="Koehrsen M."/>
            <person name="Alvarado L."/>
            <person name="Berlin A."/>
            <person name="Borenstein D."/>
            <person name="Chen Z."/>
            <person name="Engels R."/>
            <person name="Freedman E."/>
            <person name="Gellesch M."/>
            <person name="Goldberg J."/>
            <person name="Griggs A."/>
            <person name="Gujja S."/>
            <person name="Heiman D."/>
            <person name="Hepburn T."/>
            <person name="Howarth C."/>
            <person name="Jen D."/>
            <person name="Larson L."/>
            <person name="Lewis B."/>
            <person name="Mehta T."/>
            <person name="Park D."/>
            <person name="Pearson M."/>
            <person name="Roberts A."/>
            <person name="Saif S."/>
            <person name="Shea T."/>
            <person name="Shenoy N."/>
            <person name="Sisk P."/>
            <person name="Stolte C."/>
            <person name="Sykes S."/>
            <person name="Walk T."/>
            <person name="White J."/>
            <person name="Yandava C."/>
            <person name="Allen-Vercoe E."/>
            <person name="Strauss J."/>
            <person name="Ambrose C."/>
            <person name="Lander E."/>
            <person name="Nusbaum C."/>
            <person name="Galagan J."/>
            <person name="Birren B."/>
        </authorList>
    </citation>
    <scope>NUCLEOTIDE SEQUENCE [LARGE SCALE GENOMIC DNA]</scope>
    <source>
        <strain evidence="13 14">3_1_12</strain>
    </source>
</reference>